<dbReference type="AlphaFoldDB" id="A0A178IGT9"/>
<evidence type="ECO:0000313" key="3">
    <source>
        <dbReference type="Proteomes" id="UP000078486"/>
    </source>
</evidence>
<organism evidence="2 3">
    <name type="scientific">Termitidicoccus mucosus</name>
    <dbReference type="NCBI Taxonomy" id="1184151"/>
    <lineage>
        <taxon>Bacteria</taxon>
        <taxon>Pseudomonadati</taxon>
        <taxon>Verrucomicrobiota</taxon>
        <taxon>Opitutia</taxon>
        <taxon>Opitutales</taxon>
        <taxon>Opitutaceae</taxon>
        <taxon>Termitidicoccus</taxon>
    </lineage>
</organism>
<comment type="caution">
    <text evidence="2">The sequence shown here is derived from an EMBL/GenBank/DDBJ whole genome shotgun (WGS) entry which is preliminary data.</text>
</comment>
<dbReference type="STRING" id="1184151.AW736_17545"/>
<dbReference type="EMBL" id="LRRQ01000119">
    <property type="protein sequence ID" value="OAM88821.1"/>
    <property type="molecule type" value="Genomic_DNA"/>
</dbReference>
<name>A0A178IGT9_9BACT</name>
<gene>
    <name evidence="2" type="ORF">AW736_17545</name>
</gene>
<dbReference type="Proteomes" id="UP000078486">
    <property type="component" value="Unassembled WGS sequence"/>
</dbReference>
<keyword evidence="3" id="KW-1185">Reference proteome</keyword>
<proteinExistence type="predicted"/>
<accession>A0A178IGT9</accession>
<sequence>MKKTTNKAKATPATPAPVPAKKAAKKTVAPKAKTSPRITAAAAKAVAPVAKKPAEAKRPVVTTIVANIDIGFGNTLYVRGEGGGLNWETGVALDCVADDKWTISLSDAASPVVFKLLVNDLVWSVGENHTVPPGGELAVSPVFPSW</sequence>
<evidence type="ECO:0000313" key="2">
    <source>
        <dbReference type="EMBL" id="OAM88821.1"/>
    </source>
</evidence>
<evidence type="ECO:0000256" key="1">
    <source>
        <dbReference type="SAM" id="MobiDB-lite"/>
    </source>
</evidence>
<feature type="region of interest" description="Disordered" evidence="1">
    <location>
        <begin position="1"/>
        <end position="35"/>
    </location>
</feature>
<evidence type="ECO:0008006" key="4">
    <source>
        <dbReference type="Google" id="ProtNLM"/>
    </source>
</evidence>
<reference evidence="2 3" key="1">
    <citation type="submission" date="2016-01" db="EMBL/GenBank/DDBJ databases">
        <title>High potential of lignocellulose degradation of a new Verrucomicrobia species.</title>
        <authorList>
            <person name="Wang Y."/>
            <person name="Shi Y."/>
            <person name="Qiu Z."/>
            <person name="Liu S."/>
            <person name="Yang H."/>
        </authorList>
    </citation>
    <scope>NUCLEOTIDE SEQUENCE [LARGE SCALE GENOMIC DNA]</scope>
    <source>
        <strain evidence="2 3">TSB47</strain>
    </source>
</reference>
<protein>
    <recommendedName>
        <fullName evidence="4">CBM20 domain-containing protein</fullName>
    </recommendedName>
</protein>